<accession>A0A2M8NYS3</accession>
<sequence length="62" mass="6814">MIEQLRTPYQPRCVPFPEAEKLPADFVARPGVFEPLLRALVDETHGAVAISAATARPRSLGR</sequence>
<comment type="caution">
    <text evidence="1">The sequence shown here is derived from an EMBL/GenBank/DDBJ whole genome shotgun (WGS) entry which is preliminary data.</text>
</comment>
<proteinExistence type="predicted"/>
<dbReference type="EMBL" id="PGTK01000010">
    <property type="protein sequence ID" value="PJF30450.1"/>
    <property type="molecule type" value="Genomic_DNA"/>
</dbReference>
<name>A0A2M8NYS3_9CHLR</name>
<protein>
    <submittedName>
        <fullName evidence="1">Uncharacterized protein</fullName>
    </submittedName>
</protein>
<dbReference type="AlphaFoldDB" id="A0A2M8NYS3"/>
<evidence type="ECO:0000313" key="1">
    <source>
        <dbReference type="EMBL" id="PJF30450.1"/>
    </source>
</evidence>
<dbReference type="Proteomes" id="UP000228921">
    <property type="component" value="Unassembled WGS sequence"/>
</dbReference>
<gene>
    <name evidence="1" type="ORF">CUN51_07975</name>
</gene>
<reference evidence="1 2" key="1">
    <citation type="submission" date="2017-11" db="EMBL/GenBank/DDBJ databases">
        <title>Evolution of Phototrophy in the Chloroflexi Phylum Driven by Horizontal Gene Transfer.</title>
        <authorList>
            <person name="Ward L.M."/>
            <person name="Hemp J."/>
            <person name="Shih P.M."/>
            <person name="Mcglynn S.E."/>
            <person name="Fischer W."/>
        </authorList>
    </citation>
    <scope>NUCLEOTIDE SEQUENCE [LARGE SCALE GENOMIC DNA]</scope>
    <source>
        <strain evidence="1">CP2_2F</strain>
    </source>
</reference>
<organism evidence="1 2">
    <name type="scientific">Candidatus Thermofonsia Clade 1 bacterium</name>
    <dbReference type="NCBI Taxonomy" id="2364210"/>
    <lineage>
        <taxon>Bacteria</taxon>
        <taxon>Bacillati</taxon>
        <taxon>Chloroflexota</taxon>
        <taxon>Candidatus Thermofontia</taxon>
        <taxon>Candidatus Thermofonsia Clade 1</taxon>
    </lineage>
</organism>
<evidence type="ECO:0000313" key="2">
    <source>
        <dbReference type="Proteomes" id="UP000228921"/>
    </source>
</evidence>